<name>A0A2A4JTA1_HELVI</name>
<evidence type="ECO:0000256" key="3">
    <source>
        <dbReference type="ARBA" id="ARBA00022737"/>
    </source>
</evidence>
<evidence type="ECO:0000256" key="1">
    <source>
        <dbReference type="ARBA" id="ARBA00004123"/>
    </source>
</evidence>
<keyword evidence="5" id="KW-0862">Zinc</keyword>
<protein>
    <recommendedName>
        <fullName evidence="9">C2H2-type domain-containing protein</fullName>
    </recommendedName>
</protein>
<dbReference type="SUPFAM" id="SSF57667">
    <property type="entry name" value="beta-beta-alpha zinc fingers"/>
    <property type="match status" value="2"/>
</dbReference>
<gene>
    <name evidence="10" type="ORF">B5V51_12914</name>
</gene>
<comment type="caution">
    <text evidence="10">The sequence shown here is derived from an EMBL/GenBank/DDBJ whole genome shotgun (WGS) entry which is preliminary data.</text>
</comment>
<dbReference type="GO" id="GO:0010468">
    <property type="term" value="P:regulation of gene expression"/>
    <property type="evidence" value="ECO:0007669"/>
    <property type="project" value="TreeGrafter"/>
</dbReference>
<dbReference type="GO" id="GO:0008270">
    <property type="term" value="F:zinc ion binding"/>
    <property type="evidence" value="ECO:0007669"/>
    <property type="project" value="UniProtKB-KW"/>
</dbReference>
<dbReference type="Pfam" id="PF00096">
    <property type="entry name" value="zf-C2H2"/>
    <property type="match status" value="3"/>
</dbReference>
<evidence type="ECO:0000256" key="8">
    <source>
        <dbReference type="PROSITE-ProRule" id="PRU00042"/>
    </source>
</evidence>
<dbReference type="Gene3D" id="3.30.160.60">
    <property type="entry name" value="Classic Zinc Finger"/>
    <property type="match status" value="3"/>
</dbReference>
<dbReference type="InterPro" id="IPR036236">
    <property type="entry name" value="Znf_C2H2_sf"/>
</dbReference>
<evidence type="ECO:0000259" key="9">
    <source>
        <dbReference type="PROSITE" id="PS50157"/>
    </source>
</evidence>
<organism evidence="10">
    <name type="scientific">Heliothis virescens</name>
    <name type="common">Tobacco budworm moth</name>
    <dbReference type="NCBI Taxonomy" id="7102"/>
    <lineage>
        <taxon>Eukaryota</taxon>
        <taxon>Metazoa</taxon>
        <taxon>Ecdysozoa</taxon>
        <taxon>Arthropoda</taxon>
        <taxon>Hexapoda</taxon>
        <taxon>Insecta</taxon>
        <taxon>Pterygota</taxon>
        <taxon>Neoptera</taxon>
        <taxon>Endopterygota</taxon>
        <taxon>Lepidoptera</taxon>
        <taxon>Glossata</taxon>
        <taxon>Ditrysia</taxon>
        <taxon>Noctuoidea</taxon>
        <taxon>Noctuidae</taxon>
        <taxon>Heliothinae</taxon>
        <taxon>Heliothis</taxon>
    </lineage>
</organism>
<evidence type="ECO:0000256" key="4">
    <source>
        <dbReference type="ARBA" id="ARBA00022771"/>
    </source>
</evidence>
<sequence>MIAGFHTDDQLLVHMNVHLQPYNMYSGDEEYLTGESVSNDPYSSDNSLLVARSSRQCESRPHECNICHRRFKRKQHLKVHRNVHAKHQFTVWCSVCGEGFFSNEQFETHQCSAQARPAEAPQSPTVTTQDAKKENKYPQEFMDVGELASLECVQYLQVQEEKELPTPQRVFVCKYCAKPFKRKDHYKIHLHIHTGVKSFFCTDCGKGFYRKDHLQKHMLVHNKAKTRKEIPDLFPINKLPKKKQVLPEITIHAPSNTKLRVPLQIKVPYQMVMSMDNGEQRAVTIDPQASPQAS</sequence>
<dbReference type="EMBL" id="NWSH01000703">
    <property type="protein sequence ID" value="PCG74693.1"/>
    <property type="molecule type" value="Genomic_DNA"/>
</dbReference>
<dbReference type="AlphaFoldDB" id="A0A2A4JTA1"/>
<reference evidence="10" key="1">
    <citation type="submission" date="2017-09" db="EMBL/GenBank/DDBJ databases">
        <title>Contemporary evolution of a Lepidopteran species, Heliothis virescens, in response to modern agricultural practices.</title>
        <authorList>
            <person name="Fritz M.L."/>
            <person name="Deyonke A.M."/>
            <person name="Papanicolaou A."/>
            <person name="Micinski S."/>
            <person name="Westbrook J."/>
            <person name="Gould F."/>
        </authorList>
    </citation>
    <scope>NUCLEOTIDE SEQUENCE [LARGE SCALE GENOMIC DNA]</scope>
    <source>
        <strain evidence="10">HvINT-</strain>
        <tissue evidence="10">Whole body</tissue>
    </source>
</reference>
<comment type="subcellular location">
    <subcellularLocation>
        <location evidence="1">Nucleus</location>
    </subcellularLocation>
</comment>
<accession>A0A2A4JTA1</accession>
<keyword evidence="7" id="KW-0539">Nucleus</keyword>
<evidence type="ECO:0000256" key="6">
    <source>
        <dbReference type="ARBA" id="ARBA00023125"/>
    </source>
</evidence>
<keyword evidence="4 8" id="KW-0863">Zinc-finger</keyword>
<evidence type="ECO:0000313" key="10">
    <source>
        <dbReference type="EMBL" id="PCG74693.1"/>
    </source>
</evidence>
<keyword evidence="3" id="KW-0677">Repeat</keyword>
<evidence type="ECO:0000256" key="7">
    <source>
        <dbReference type="ARBA" id="ARBA00023242"/>
    </source>
</evidence>
<dbReference type="SMART" id="SM00355">
    <property type="entry name" value="ZnF_C2H2"/>
    <property type="match status" value="3"/>
</dbReference>
<keyword evidence="2" id="KW-0479">Metal-binding</keyword>
<dbReference type="STRING" id="7102.A0A2A4JTA1"/>
<evidence type="ECO:0000256" key="2">
    <source>
        <dbReference type="ARBA" id="ARBA00022723"/>
    </source>
</evidence>
<dbReference type="PROSITE" id="PS00028">
    <property type="entry name" value="ZINC_FINGER_C2H2_1"/>
    <property type="match status" value="3"/>
</dbReference>
<dbReference type="PANTHER" id="PTHR16515:SF2">
    <property type="entry name" value="PR DOMAIN ZINC FINGER PROTEIN 4"/>
    <property type="match status" value="1"/>
</dbReference>
<dbReference type="InterPro" id="IPR013087">
    <property type="entry name" value="Znf_C2H2_type"/>
</dbReference>
<dbReference type="PANTHER" id="PTHR16515">
    <property type="entry name" value="PR DOMAIN ZINC FINGER PROTEIN"/>
    <property type="match status" value="1"/>
</dbReference>
<dbReference type="InterPro" id="IPR050331">
    <property type="entry name" value="Zinc_finger"/>
</dbReference>
<feature type="domain" description="C2H2-type" evidence="9">
    <location>
        <begin position="171"/>
        <end position="198"/>
    </location>
</feature>
<proteinExistence type="predicted"/>
<dbReference type="GO" id="GO:0005634">
    <property type="term" value="C:nucleus"/>
    <property type="evidence" value="ECO:0007669"/>
    <property type="project" value="TreeGrafter"/>
</dbReference>
<feature type="domain" description="C2H2-type" evidence="9">
    <location>
        <begin position="199"/>
        <end position="226"/>
    </location>
</feature>
<dbReference type="FunFam" id="3.30.160.60:FF:000100">
    <property type="entry name" value="Zinc finger 45-like"/>
    <property type="match status" value="1"/>
</dbReference>
<feature type="domain" description="C2H2-type" evidence="9">
    <location>
        <begin position="62"/>
        <end position="89"/>
    </location>
</feature>
<dbReference type="FunFam" id="3.30.160.60:FF:000759">
    <property type="entry name" value="zinc finger protein 16"/>
    <property type="match status" value="1"/>
</dbReference>
<dbReference type="PROSITE" id="PS50157">
    <property type="entry name" value="ZINC_FINGER_C2H2_2"/>
    <property type="match status" value="3"/>
</dbReference>
<keyword evidence="6" id="KW-0238">DNA-binding</keyword>
<evidence type="ECO:0000256" key="5">
    <source>
        <dbReference type="ARBA" id="ARBA00022833"/>
    </source>
</evidence>